<accession>A0ACC2FDN7</accession>
<sequence>MLRLPAFHTLERPADLWESRHLGSGHHQLKHPSPDPSMTLPSVDSWIRASDMNYRGQAHDSVKKPVIVSEEANK</sequence>
<gene>
    <name evidence="1" type="ORF">DPEC_G00304720</name>
</gene>
<organism evidence="1 2">
    <name type="scientific">Dallia pectoralis</name>
    <name type="common">Alaska blackfish</name>
    <dbReference type="NCBI Taxonomy" id="75939"/>
    <lineage>
        <taxon>Eukaryota</taxon>
        <taxon>Metazoa</taxon>
        <taxon>Chordata</taxon>
        <taxon>Craniata</taxon>
        <taxon>Vertebrata</taxon>
        <taxon>Euteleostomi</taxon>
        <taxon>Actinopterygii</taxon>
        <taxon>Neopterygii</taxon>
        <taxon>Teleostei</taxon>
        <taxon>Protacanthopterygii</taxon>
        <taxon>Esociformes</taxon>
        <taxon>Umbridae</taxon>
        <taxon>Dallia</taxon>
    </lineage>
</organism>
<comment type="caution">
    <text evidence="1">The sequence shown here is derived from an EMBL/GenBank/DDBJ whole genome shotgun (WGS) entry which is preliminary data.</text>
</comment>
<evidence type="ECO:0000313" key="2">
    <source>
        <dbReference type="Proteomes" id="UP001157502"/>
    </source>
</evidence>
<evidence type="ECO:0000313" key="1">
    <source>
        <dbReference type="EMBL" id="KAJ7989456.1"/>
    </source>
</evidence>
<dbReference type="EMBL" id="CM055756">
    <property type="protein sequence ID" value="KAJ7989456.1"/>
    <property type="molecule type" value="Genomic_DNA"/>
</dbReference>
<dbReference type="Proteomes" id="UP001157502">
    <property type="component" value="Chromosome 29"/>
</dbReference>
<proteinExistence type="predicted"/>
<keyword evidence="2" id="KW-1185">Reference proteome</keyword>
<protein>
    <submittedName>
        <fullName evidence="1">Uncharacterized protein</fullName>
    </submittedName>
</protein>
<name>A0ACC2FDN7_DALPE</name>
<reference evidence="1" key="1">
    <citation type="submission" date="2021-05" db="EMBL/GenBank/DDBJ databases">
        <authorList>
            <person name="Pan Q."/>
            <person name="Jouanno E."/>
            <person name="Zahm M."/>
            <person name="Klopp C."/>
            <person name="Cabau C."/>
            <person name="Louis A."/>
            <person name="Berthelot C."/>
            <person name="Parey E."/>
            <person name="Roest Crollius H."/>
            <person name="Montfort J."/>
            <person name="Robinson-Rechavi M."/>
            <person name="Bouchez O."/>
            <person name="Lampietro C."/>
            <person name="Lopez Roques C."/>
            <person name="Donnadieu C."/>
            <person name="Postlethwait J."/>
            <person name="Bobe J."/>
            <person name="Dillon D."/>
            <person name="Chandos A."/>
            <person name="von Hippel F."/>
            <person name="Guiguen Y."/>
        </authorList>
    </citation>
    <scope>NUCLEOTIDE SEQUENCE</scope>
    <source>
        <strain evidence="1">YG-Jan2019</strain>
    </source>
</reference>